<gene>
    <name evidence="1" type="ORF">Thert_02407</name>
</gene>
<protein>
    <submittedName>
        <fullName evidence="1">Copper-translocating P-type atpase</fullName>
    </submittedName>
</protein>
<accession>A0A223I177</accession>
<dbReference type="SMART" id="SM00746">
    <property type="entry name" value="TRASH"/>
    <property type="match status" value="1"/>
</dbReference>
<dbReference type="RefSeq" id="WP_013297255.1">
    <property type="nucleotide sequence ID" value="NZ_CP016893.1"/>
</dbReference>
<sequence>MAKDPVCGMDVKEDNAAAKTTFNGKEYFFCSKSCKAEFEKNPEKYVKNESDGGHHGGHSHHGCC</sequence>
<dbReference type="Pfam" id="PF04945">
    <property type="entry name" value="YHS"/>
    <property type="match status" value="1"/>
</dbReference>
<dbReference type="GO" id="GO:0016491">
    <property type="term" value="F:oxidoreductase activity"/>
    <property type="evidence" value="ECO:0007669"/>
    <property type="project" value="InterPro"/>
</dbReference>
<dbReference type="InterPro" id="IPR011017">
    <property type="entry name" value="TRASH_dom"/>
</dbReference>
<dbReference type="Gene3D" id="1.10.620.20">
    <property type="entry name" value="Ribonucleotide Reductase, subunit A"/>
    <property type="match status" value="1"/>
</dbReference>
<dbReference type="GeneID" id="93863609"/>
<organism evidence="1 2">
    <name type="scientific">Thermoanaerobacterium thermosaccharolyticum</name>
    <name type="common">Clostridium thermosaccharolyticum</name>
    <dbReference type="NCBI Taxonomy" id="1517"/>
    <lineage>
        <taxon>Bacteria</taxon>
        <taxon>Bacillati</taxon>
        <taxon>Bacillota</taxon>
        <taxon>Clostridia</taxon>
        <taxon>Thermoanaerobacterales</taxon>
        <taxon>Thermoanaerobacteraceae</taxon>
        <taxon>Thermoanaerobacterium</taxon>
    </lineage>
</organism>
<proteinExistence type="predicted"/>
<dbReference type="Proteomes" id="UP000214975">
    <property type="component" value="Chromosome"/>
</dbReference>
<name>A0A223I177_THETR</name>
<dbReference type="InterPro" id="IPR012348">
    <property type="entry name" value="RNR-like"/>
</dbReference>
<dbReference type="AlphaFoldDB" id="A0A223I177"/>
<evidence type="ECO:0000313" key="1">
    <source>
        <dbReference type="EMBL" id="AST58304.1"/>
    </source>
</evidence>
<dbReference type="OMA" id="GKIYYFC"/>
<dbReference type="EMBL" id="CP016893">
    <property type="protein sequence ID" value="AST58304.1"/>
    <property type="molecule type" value="Genomic_DNA"/>
</dbReference>
<evidence type="ECO:0000313" key="2">
    <source>
        <dbReference type="Proteomes" id="UP000214975"/>
    </source>
</evidence>
<dbReference type="SUPFAM" id="SSF47240">
    <property type="entry name" value="Ferritin-like"/>
    <property type="match status" value="1"/>
</dbReference>
<dbReference type="InterPro" id="IPR007029">
    <property type="entry name" value="YHS_dom"/>
</dbReference>
<dbReference type="InterPro" id="IPR009078">
    <property type="entry name" value="Ferritin-like_SF"/>
</dbReference>
<reference evidence="1 2" key="1">
    <citation type="submission" date="2016-08" db="EMBL/GenBank/DDBJ databases">
        <title>A novel genetic cassette of butanologenic Thermoanaerobacterium thermosaccharolyticum that directly convert cellulose to butanol.</title>
        <authorList>
            <person name="Li T."/>
            <person name="He J."/>
        </authorList>
    </citation>
    <scope>NUCLEOTIDE SEQUENCE [LARGE SCALE GENOMIC DNA]</scope>
    <source>
        <strain evidence="1 2">TG57</strain>
    </source>
</reference>